<evidence type="ECO:0000256" key="1">
    <source>
        <dbReference type="SAM" id="Phobius"/>
    </source>
</evidence>
<evidence type="ECO:0000313" key="3">
    <source>
        <dbReference type="Proteomes" id="UP000677913"/>
    </source>
</evidence>
<comment type="caution">
    <text evidence="2">The sequence shown here is derived from an EMBL/GenBank/DDBJ whole genome shotgun (WGS) entry which is preliminary data.</text>
</comment>
<feature type="transmembrane region" description="Helical" evidence="1">
    <location>
        <begin position="68"/>
        <end position="86"/>
    </location>
</feature>
<proteinExistence type="predicted"/>
<feature type="transmembrane region" description="Helical" evidence="1">
    <location>
        <begin position="256"/>
        <end position="275"/>
    </location>
</feature>
<feature type="transmembrane region" description="Helical" evidence="1">
    <location>
        <begin position="149"/>
        <end position="167"/>
    </location>
</feature>
<keyword evidence="1" id="KW-1133">Transmembrane helix</keyword>
<feature type="transmembrane region" description="Helical" evidence="1">
    <location>
        <begin position="115"/>
        <end position="137"/>
    </location>
</feature>
<feature type="transmembrane region" description="Helical" evidence="1">
    <location>
        <begin position="187"/>
        <end position="207"/>
    </location>
</feature>
<dbReference type="RefSeq" id="WP_211469549.1">
    <property type="nucleotide sequence ID" value="NZ_JAGSXH010000073.1"/>
</dbReference>
<name>A0A8J7WMP6_9ACTN</name>
<dbReference type="Proteomes" id="UP000677913">
    <property type="component" value="Unassembled WGS sequence"/>
</dbReference>
<feature type="transmembrane region" description="Helical" evidence="1">
    <location>
        <begin position="219"/>
        <end position="244"/>
    </location>
</feature>
<evidence type="ECO:0000313" key="2">
    <source>
        <dbReference type="EMBL" id="MBS2965191.1"/>
    </source>
</evidence>
<gene>
    <name evidence="2" type="ORF">KGA66_19230</name>
</gene>
<keyword evidence="1" id="KW-0472">Membrane</keyword>
<dbReference type="EMBL" id="JAGSXH010000073">
    <property type="protein sequence ID" value="MBS2965191.1"/>
    <property type="molecule type" value="Genomic_DNA"/>
</dbReference>
<organism evidence="2 3">
    <name type="scientific">Actinocrinis puniceicyclus</name>
    <dbReference type="NCBI Taxonomy" id="977794"/>
    <lineage>
        <taxon>Bacteria</taxon>
        <taxon>Bacillati</taxon>
        <taxon>Actinomycetota</taxon>
        <taxon>Actinomycetes</taxon>
        <taxon>Catenulisporales</taxon>
        <taxon>Actinospicaceae</taxon>
        <taxon>Actinocrinis</taxon>
    </lineage>
</organism>
<keyword evidence="1" id="KW-0812">Transmembrane</keyword>
<dbReference type="AlphaFoldDB" id="A0A8J7WMP6"/>
<sequence>MTGRWLAALIRAYPPGWRRRFGRELETLVEDLAGDGRPPLSVALNILRGAAAAWLTDRRTALPDRTTALLAVLWSWVCFAATAAWFGKNAGEYPSAALAQSVGNTHPGLAITTDLLLVAGIIGIVITLVAAVPFAVASVRRAVAERSRATLALIATPPTTVIVWLAGLKLANTAAAGSTTRFVAVSVWLLAGVLGIAASTLAVGKVVARGGYPDWTWRVGLAAAAAVTVVMAAGAGATFAWGLAARPVRPGPDGGAIGWIIVVASMMLTTLRAVWALASLRGRRRATAA</sequence>
<protein>
    <submittedName>
        <fullName evidence="2">Uncharacterized protein</fullName>
    </submittedName>
</protein>
<reference evidence="2" key="1">
    <citation type="submission" date="2021-04" db="EMBL/GenBank/DDBJ databases">
        <title>Genome based classification of Actinospica acidithermotolerans sp. nov., an actinobacterium isolated from an Indonesian hot spring.</title>
        <authorList>
            <person name="Kusuma A.B."/>
            <person name="Putra K.E."/>
            <person name="Nafisah S."/>
            <person name="Loh J."/>
            <person name="Nouioui I."/>
            <person name="Goodfellow M."/>
        </authorList>
    </citation>
    <scope>NUCLEOTIDE SEQUENCE</scope>
    <source>
        <strain evidence="2">DSM 45618</strain>
    </source>
</reference>
<keyword evidence="3" id="KW-1185">Reference proteome</keyword>
<accession>A0A8J7WMP6</accession>